<reference evidence="4" key="1">
    <citation type="submission" date="2015-02" db="EMBL/GenBank/DDBJ databases">
        <authorList>
            <person name="Gon?alves P."/>
        </authorList>
    </citation>
    <scope>NUCLEOTIDE SEQUENCE [LARGE SCALE GENOMIC DNA]</scope>
</reference>
<name>A0A0D6EQ42_SPOSA</name>
<dbReference type="AlphaFoldDB" id="A0A0D6EQ42"/>
<feature type="non-terminal residue" evidence="3">
    <location>
        <position position="1"/>
    </location>
</feature>
<dbReference type="GO" id="GO:1990189">
    <property type="term" value="F:protein N-terminal-serine acetyltransferase activity"/>
    <property type="evidence" value="ECO:0007669"/>
    <property type="project" value="TreeGrafter"/>
</dbReference>
<evidence type="ECO:0000313" key="3">
    <source>
        <dbReference type="EMBL" id="CEQ42162.1"/>
    </source>
</evidence>
<evidence type="ECO:0000256" key="1">
    <source>
        <dbReference type="SAM" id="MobiDB-lite"/>
    </source>
</evidence>
<gene>
    <name evidence="3" type="primary">SPOSA6832_03946</name>
</gene>
<dbReference type="PANTHER" id="PTHR43441:SF5">
    <property type="entry name" value="FAMILY ACETYLTRANSFERASE, PUTATIVE-RELATED"/>
    <property type="match status" value="1"/>
</dbReference>
<feature type="domain" description="N-acetyltransferase" evidence="2">
    <location>
        <begin position="118"/>
        <end position="212"/>
    </location>
</feature>
<evidence type="ECO:0000259" key="2">
    <source>
        <dbReference type="Pfam" id="PF13302"/>
    </source>
</evidence>
<dbReference type="EMBL" id="CENE01000021">
    <property type="protein sequence ID" value="CEQ42162.1"/>
    <property type="molecule type" value="Genomic_DNA"/>
</dbReference>
<accession>A0A0D6EQ42</accession>
<evidence type="ECO:0000313" key="4">
    <source>
        <dbReference type="Proteomes" id="UP000243876"/>
    </source>
</evidence>
<dbReference type="InterPro" id="IPR016181">
    <property type="entry name" value="Acyl_CoA_acyltransferase"/>
</dbReference>
<protein>
    <submittedName>
        <fullName evidence="3">SPOSA6832_03946-mRNA-1:cds</fullName>
    </submittedName>
</protein>
<dbReference type="Pfam" id="PF13302">
    <property type="entry name" value="Acetyltransf_3"/>
    <property type="match status" value="1"/>
</dbReference>
<dbReference type="GO" id="GO:0008999">
    <property type="term" value="F:protein-N-terminal-alanine acetyltransferase activity"/>
    <property type="evidence" value="ECO:0007669"/>
    <property type="project" value="TreeGrafter"/>
</dbReference>
<keyword evidence="4" id="KW-1185">Reference proteome</keyword>
<organism evidence="3 4">
    <name type="scientific">Sporidiobolus salmonicolor</name>
    <name type="common">Yeast-like fungus</name>
    <name type="synonym">Sporobolomyces salmonicolor</name>
    <dbReference type="NCBI Taxonomy" id="5005"/>
    <lineage>
        <taxon>Eukaryota</taxon>
        <taxon>Fungi</taxon>
        <taxon>Dikarya</taxon>
        <taxon>Basidiomycota</taxon>
        <taxon>Pucciniomycotina</taxon>
        <taxon>Microbotryomycetes</taxon>
        <taxon>Sporidiobolales</taxon>
        <taxon>Sporidiobolaceae</taxon>
        <taxon>Sporobolomyces</taxon>
    </lineage>
</organism>
<feature type="region of interest" description="Disordered" evidence="1">
    <location>
        <begin position="1"/>
        <end position="21"/>
    </location>
</feature>
<dbReference type="PANTHER" id="PTHR43441">
    <property type="entry name" value="RIBOSOMAL-PROTEIN-SERINE ACETYLTRANSFERASE"/>
    <property type="match status" value="1"/>
</dbReference>
<proteinExistence type="predicted"/>
<dbReference type="InterPro" id="IPR000182">
    <property type="entry name" value="GNAT_dom"/>
</dbReference>
<dbReference type="Gene3D" id="3.40.630.30">
    <property type="match status" value="1"/>
</dbReference>
<dbReference type="SUPFAM" id="SSF55729">
    <property type="entry name" value="Acyl-CoA N-acyltransferases (Nat)"/>
    <property type="match status" value="1"/>
</dbReference>
<dbReference type="OrthoDB" id="41238at2759"/>
<sequence length="295" mass="32783">MPYLNGYTAPEPLQEEEYHASTPREGYDLNFCYPVPEERLETKGGVRIVPLTPSLHGARLFQLFSAGPDGFRWLPYGPFPSYAAFLTLLELARRDSGTLLFAVYDLALEFDDGVEEDFEVEAAGGLREERIAGIVGVLKSVPANRMTEIGHLHIPAPFQRTHVLTHSISLVLSWLLDAPSPSMPSALGLRRVQWFANASNTPSIRAAERLGLAKEGEHLAWERTLPPAKDGIGLPAFLQGKRREDELKRGSGRHSSVLAMGWDRWEEGGRDKVRGLVEREVKVRKAREVPGLLPA</sequence>
<dbReference type="Proteomes" id="UP000243876">
    <property type="component" value="Unassembled WGS sequence"/>
</dbReference>
<dbReference type="InterPro" id="IPR051908">
    <property type="entry name" value="Ribosomal_N-acetyltransferase"/>
</dbReference>